<accession>A0ABQ2I3M8</accession>
<name>A0ABQ2I3M8_9MICO</name>
<gene>
    <name evidence="1" type="ORF">GCM10009721_28230</name>
</gene>
<dbReference type="Pfam" id="PF14335">
    <property type="entry name" value="DUF4391"/>
    <property type="match status" value="1"/>
</dbReference>
<comment type="caution">
    <text evidence="1">The sequence shown here is derived from an EMBL/GenBank/DDBJ whole genome shotgun (WGS) entry which is preliminary data.</text>
</comment>
<dbReference type="Proteomes" id="UP000623461">
    <property type="component" value="Unassembled WGS sequence"/>
</dbReference>
<dbReference type="InterPro" id="IPR025503">
    <property type="entry name" value="DUF4391"/>
</dbReference>
<organism evidence="1 2">
    <name type="scientific">Terrabacter tumescens</name>
    <dbReference type="NCBI Taxonomy" id="60443"/>
    <lineage>
        <taxon>Bacteria</taxon>
        <taxon>Bacillati</taxon>
        <taxon>Actinomycetota</taxon>
        <taxon>Actinomycetes</taxon>
        <taxon>Micrococcales</taxon>
        <taxon>Intrasporangiaceae</taxon>
        <taxon>Terrabacter</taxon>
    </lineage>
</organism>
<evidence type="ECO:0000313" key="1">
    <source>
        <dbReference type="EMBL" id="GGM99550.1"/>
    </source>
</evidence>
<sequence>MPEAAQTPVLFRWPPAAAFGRTVPKTKFYEHGNVRAGLREKFVEEIQRVAWAYKLADDTIHLRGTTSVPEIQVFIVETKGADVSDDVLTAIDKTVHFPIVFEVASGDRVRTVAAQKSLHDRSPRIGTYFTTGWQAADAQRRPLPSALDLPGLYEAILTALLPVATRAGETVATATVRLDRARKLQREIAALEKTLRTEPQLNRKIELRRQIKQRTVVLTGLIDPAPTNKE</sequence>
<protein>
    <recommendedName>
        <fullName evidence="3">DUF4391 domain-containing protein</fullName>
    </recommendedName>
</protein>
<dbReference type="RefSeq" id="WP_030199389.1">
    <property type="nucleotide sequence ID" value="NZ_BMNZ01000005.1"/>
</dbReference>
<evidence type="ECO:0008006" key="3">
    <source>
        <dbReference type="Google" id="ProtNLM"/>
    </source>
</evidence>
<dbReference type="EMBL" id="BMNZ01000005">
    <property type="protein sequence ID" value="GGM99550.1"/>
    <property type="molecule type" value="Genomic_DNA"/>
</dbReference>
<reference evidence="2" key="1">
    <citation type="journal article" date="2019" name="Int. J. Syst. Evol. Microbiol.">
        <title>The Global Catalogue of Microorganisms (GCM) 10K type strain sequencing project: providing services to taxonomists for standard genome sequencing and annotation.</title>
        <authorList>
            <consortium name="The Broad Institute Genomics Platform"/>
            <consortium name="The Broad Institute Genome Sequencing Center for Infectious Disease"/>
            <person name="Wu L."/>
            <person name="Ma J."/>
        </authorList>
    </citation>
    <scope>NUCLEOTIDE SEQUENCE [LARGE SCALE GENOMIC DNA]</scope>
    <source>
        <strain evidence="2">JCM 1365</strain>
    </source>
</reference>
<proteinExistence type="predicted"/>
<evidence type="ECO:0000313" key="2">
    <source>
        <dbReference type="Proteomes" id="UP000623461"/>
    </source>
</evidence>
<keyword evidence="2" id="KW-1185">Reference proteome</keyword>